<evidence type="ECO:0000256" key="1">
    <source>
        <dbReference type="SAM" id="MobiDB-lite"/>
    </source>
</evidence>
<evidence type="ECO:0000313" key="2">
    <source>
        <dbReference type="EMBL" id="MBD2721491.1"/>
    </source>
</evidence>
<dbReference type="Proteomes" id="UP000606003">
    <property type="component" value="Unassembled WGS sequence"/>
</dbReference>
<comment type="caution">
    <text evidence="2">The sequence shown here is derived from an EMBL/GenBank/DDBJ whole genome shotgun (WGS) entry which is preliminary data.</text>
</comment>
<proteinExistence type="predicted"/>
<reference evidence="2 3" key="1">
    <citation type="submission" date="2020-09" db="EMBL/GenBank/DDBJ databases">
        <authorList>
            <person name="Kim M.K."/>
        </authorList>
    </citation>
    <scope>NUCLEOTIDE SEQUENCE [LARGE SCALE GENOMIC DNA]</scope>
    <source>
        <strain evidence="2 3">BT189</strain>
    </source>
</reference>
<sequence length="356" mass="40340">MKTSFLALTLLTGVLMGAGAPLDDRAETADTDLVYGVPRAELFRKHGVKELFVESESSDQGRATTARHLNEYQLFDRNGRAVQQERASERVLSYRNDWEYNAKGQAVAGTSYHLIGSRRDTGRADLAWLPTEHTRYVAEGTEPAGKTRWNAETGLWEPVTRLRTWTSHDTTYVETRDAQGTVTELERQFAVGPGKNTQRTDNLTFTNGRPREPKFQYYRLEKKRVVESGEVTFEKEIQEYVEKHPETLGYVLGGSKYGFHALTYHVAGLKPGTLKPDFKLLYNRKGQLLLATGYGVRTAYQRDAAGRAISSSQGREEGRDGTISTYAYRPDGLLARETISRTDGATETRYYRYRFF</sequence>
<evidence type="ECO:0000313" key="3">
    <source>
        <dbReference type="Proteomes" id="UP000606003"/>
    </source>
</evidence>
<evidence type="ECO:0008006" key="4">
    <source>
        <dbReference type="Google" id="ProtNLM"/>
    </source>
</evidence>
<dbReference type="EMBL" id="JACXAC010000002">
    <property type="protein sequence ID" value="MBD2721491.1"/>
    <property type="molecule type" value="Genomic_DNA"/>
</dbReference>
<gene>
    <name evidence="2" type="ORF">IC234_05070</name>
</gene>
<organism evidence="2 3">
    <name type="scientific">Hymenobacter armeniacus</name>
    <dbReference type="NCBI Taxonomy" id="2771358"/>
    <lineage>
        <taxon>Bacteria</taxon>
        <taxon>Pseudomonadati</taxon>
        <taxon>Bacteroidota</taxon>
        <taxon>Cytophagia</taxon>
        <taxon>Cytophagales</taxon>
        <taxon>Hymenobacteraceae</taxon>
        <taxon>Hymenobacter</taxon>
    </lineage>
</organism>
<keyword evidence="3" id="KW-1185">Reference proteome</keyword>
<accession>A0ABR8JNC1</accession>
<feature type="region of interest" description="Disordered" evidence="1">
    <location>
        <begin position="305"/>
        <end position="324"/>
    </location>
</feature>
<name>A0ABR8JNC1_9BACT</name>
<dbReference type="RefSeq" id="WP_190922773.1">
    <property type="nucleotide sequence ID" value="NZ_JACXAC010000002.1"/>
</dbReference>
<protein>
    <recommendedName>
        <fullName evidence="4">RHS repeat protein</fullName>
    </recommendedName>
</protein>